<dbReference type="InterPro" id="IPR014939">
    <property type="entry name" value="CDT1_Gemini-bd-like"/>
</dbReference>
<feature type="region of interest" description="Disordered" evidence="3">
    <location>
        <begin position="259"/>
        <end position="278"/>
    </location>
</feature>
<sequence>MTQEMEEVSSRKSEMQFDNGIDAVKQSRGMLSFRSRKMLNLLQKQTVAAVGAGGTAETEKKIVTRAATSARDVKLEVVANPPEQQEKIPVQEFKNAESGKSVPEAKKTVRTVVTRRGGGFSLPPKEGQPQRRTSPRNSGGSPPKAVAPERAQPKKKQPLQLPPKLKLLETFYEGLEAAISLLFCRRQMCTLKTVCKTVEQMSKRRFLRSHLAQLKFLFPEAIEIDYVRVPDLDSRRDVWDLRISIKNYSSTAFPACGSPLKKGATASPSRGDRNSQTLIRRKEFHSRLLKFASSHGEDVDVPQDPLPQRPLGGQPLSSPPVSTPSSDAVSHSTKKIPSEGNLDAARSSIGEDFQDVSAEVPYVKGENSEEVYEFSVVKAGHVKSRGSEISSHFTSSFKPHFHGRSRELNLAEKSSDADVGLTSHFAPSFRPKFQETQRGSVTGSGPCEAHLLSSAISSRTIKRWSSSCEGISAGVEEDCTHSLVVLPEGSSSDSRVRKLNVDSEALGEKKIADIPEACLTVREAQNAAASTPRAGDKFLESSAAVIMSPCSRKIAENVAGCSTPASSARGAADSVPNTPHTGINPLSSPPEVHTPAFLSPSRDYYQYSQTSETVKRKEAASNDSAVPPVRTMRSLKFGSPIRPPRPSFGHNQPDGIAPCTPQVGVTSIEGTSSKSTFHNRSAVATPEASTMGESSYLSPLRPQRSRALHFSTPEKVLNGGASSATKSLSSPSSWEQNFKSPQVGTPSGVMKPPRFMSPPKTRTLSAPATPVPPTPVRSILYSPPKRTKFNRGSLFADSEEAERERAPTSHKLEADPGVTLDLPSETPDLKYDLIKEETLITPVENSPFGMGRVSHADLAIIGILPAELVHSVMEKEMKIKSESTKELMLQKKRQQTLASLPKMFNQLRMIFQSMKRSVLPRNELIKNVLSTNADITDRVEVEERLKLLTELAPDWITKQPSANGDFLYRINKNANTFDSHLFKAVFWA</sequence>
<dbReference type="SUPFAM" id="SSF46785">
    <property type="entry name" value="Winged helix' DNA-binding domain"/>
    <property type="match status" value="1"/>
</dbReference>
<feature type="compositionally biased region" description="Polar residues" evidence="3">
    <location>
        <begin position="575"/>
        <end position="586"/>
    </location>
</feature>
<keyword evidence="6" id="KW-1185">Reference proteome</keyword>
<feature type="compositionally biased region" description="Low complexity" evidence="3">
    <location>
        <begin position="722"/>
        <end position="733"/>
    </location>
</feature>
<keyword evidence="2" id="KW-0131">Cell cycle</keyword>
<feature type="region of interest" description="Disordered" evidence="3">
    <location>
        <begin position="1"/>
        <end position="20"/>
    </location>
</feature>
<comment type="caution">
    <text evidence="5">The sequence shown here is derived from an EMBL/GenBank/DDBJ whole genome shotgun (WGS) entry which is preliminary data.</text>
</comment>
<dbReference type="PANTHER" id="PTHR28637:SF1">
    <property type="entry name" value="DNA REPLICATION FACTOR CDT1"/>
    <property type="match status" value="1"/>
</dbReference>
<feature type="region of interest" description="Disordered" evidence="3">
    <location>
        <begin position="295"/>
        <end position="341"/>
    </location>
</feature>
<organism evidence="5 6">
    <name type="scientific">Riccia fluitans</name>
    <dbReference type="NCBI Taxonomy" id="41844"/>
    <lineage>
        <taxon>Eukaryota</taxon>
        <taxon>Viridiplantae</taxon>
        <taxon>Streptophyta</taxon>
        <taxon>Embryophyta</taxon>
        <taxon>Marchantiophyta</taxon>
        <taxon>Marchantiopsida</taxon>
        <taxon>Marchantiidae</taxon>
        <taxon>Marchantiales</taxon>
        <taxon>Ricciaceae</taxon>
        <taxon>Riccia</taxon>
    </lineage>
</organism>
<feature type="compositionally biased region" description="Polar residues" evidence="3">
    <location>
        <begin position="734"/>
        <end position="745"/>
    </location>
</feature>
<gene>
    <name evidence="5" type="ORF">R1flu_002943</name>
</gene>
<evidence type="ECO:0000256" key="3">
    <source>
        <dbReference type="SAM" id="MobiDB-lite"/>
    </source>
</evidence>
<dbReference type="Proteomes" id="UP001605036">
    <property type="component" value="Unassembled WGS sequence"/>
</dbReference>
<feature type="compositionally biased region" description="Polar residues" evidence="3">
    <location>
        <begin position="663"/>
        <end position="679"/>
    </location>
</feature>
<evidence type="ECO:0000313" key="5">
    <source>
        <dbReference type="EMBL" id="KAL2622738.1"/>
    </source>
</evidence>
<reference evidence="5 6" key="1">
    <citation type="submission" date="2024-09" db="EMBL/GenBank/DDBJ databases">
        <title>Chromosome-scale assembly of Riccia fluitans.</title>
        <authorList>
            <person name="Paukszto L."/>
            <person name="Sawicki J."/>
            <person name="Karawczyk K."/>
            <person name="Piernik-Szablinska J."/>
            <person name="Szczecinska M."/>
            <person name="Mazdziarz M."/>
        </authorList>
    </citation>
    <scope>NUCLEOTIDE SEQUENCE [LARGE SCALE GENOMIC DNA]</scope>
    <source>
        <strain evidence="5">Rf_01</strain>
        <tissue evidence="5">Aerial parts of the thallus</tissue>
    </source>
</reference>
<protein>
    <recommendedName>
        <fullName evidence="4">CDT1 Geminin-binding domain-containing protein</fullName>
    </recommendedName>
</protein>
<dbReference type="Gene3D" id="1.10.10.1420">
    <property type="entry name" value="DNA replication factor Cdt1, C-terminal WH domain"/>
    <property type="match status" value="1"/>
</dbReference>
<evidence type="ECO:0000259" key="4">
    <source>
        <dbReference type="SMART" id="SM01075"/>
    </source>
</evidence>
<dbReference type="InterPro" id="IPR032054">
    <property type="entry name" value="Cdt1_C"/>
</dbReference>
<dbReference type="AlphaFoldDB" id="A0ABD1Y7K2"/>
<comment type="similarity">
    <text evidence="1">Belongs to the Cdt1 family.</text>
</comment>
<name>A0ABD1Y7K2_9MARC</name>
<feature type="region of interest" description="Disordered" evidence="3">
    <location>
        <begin position="86"/>
        <end position="159"/>
    </location>
</feature>
<feature type="compositionally biased region" description="Polar residues" evidence="3">
    <location>
        <begin position="687"/>
        <end position="697"/>
    </location>
</feature>
<feature type="region of interest" description="Disordered" evidence="3">
    <location>
        <begin position="569"/>
        <end position="823"/>
    </location>
</feature>
<evidence type="ECO:0000256" key="2">
    <source>
        <dbReference type="ARBA" id="ARBA00023306"/>
    </source>
</evidence>
<dbReference type="SMART" id="SM01075">
    <property type="entry name" value="CDT1"/>
    <property type="match status" value="1"/>
</dbReference>
<accession>A0ABD1Y7K2</accession>
<dbReference type="CDD" id="cd08767">
    <property type="entry name" value="Cdt1_c"/>
    <property type="match status" value="1"/>
</dbReference>
<dbReference type="InterPro" id="IPR038090">
    <property type="entry name" value="Cdt1_C_WH_dom_sf"/>
</dbReference>
<evidence type="ECO:0000256" key="1">
    <source>
        <dbReference type="ARBA" id="ARBA00008356"/>
    </source>
</evidence>
<feature type="compositionally biased region" description="Basic and acidic residues" evidence="3">
    <location>
        <begin position="802"/>
        <end position="814"/>
    </location>
</feature>
<feature type="compositionally biased region" description="Polar residues" evidence="3">
    <location>
        <begin position="130"/>
        <end position="140"/>
    </location>
</feature>
<dbReference type="EMBL" id="JBHFFA010000006">
    <property type="protein sequence ID" value="KAL2622738.1"/>
    <property type="molecule type" value="Genomic_DNA"/>
</dbReference>
<dbReference type="InterPro" id="IPR036390">
    <property type="entry name" value="WH_DNA-bd_sf"/>
</dbReference>
<evidence type="ECO:0000313" key="6">
    <source>
        <dbReference type="Proteomes" id="UP001605036"/>
    </source>
</evidence>
<feature type="domain" description="CDT1 Geminin-binding" evidence="4">
    <location>
        <begin position="161"/>
        <end position="308"/>
    </location>
</feature>
<proteinExistence type="inferred from homology"/>
<dbReference type="PANTHER" id="PTHR28637">
    <property type="entry name" value="DNA REPLICATION FACTOR CDT1"/>
    <property type="match status" value="1"/>
</dbReference>
<dbReference type="InterPro" id="IPR045173">
    <property type="entry name" value="Cdt1"/>
</dbReference>
<dbReference type="Pfam" id="PF16679">
    <property type="entry name" value="CDT1_C"/>
    <property type="match status" value="1"/>
</dbReference>
<dbReference type="Pfam" id="PF08839">
    <property type="entry name" value="CDT1"/>
    <property type="match status" value="1"/>
</dbReference>